<dbReference type="OrthoDB" id="9796962at2"/>
<dbReference type="AlphaFoldDB" id="A0A2S5GJT4"/>
<evidence type="ECO:0000313" key="3">
    <source>
        <dbReference type="Proteomes" id="UP000239990"/>
    </source>
</evidence>
<protein>
    <submittedName>
        <fullName evidence="2">Transporter</fullName>
    </submittedName>
</protein>
<dbReference type="Proteomes" id="UP000239990">
    <property type="component" value="Unassembled WGS sequence"/>
</dbReference>
<keyword evidence="1" id="KW-0732">Signal</keyword>
<comment type="caution">
    <text evidence="2">The sequence shown here is derived from an EMBL/GenBank/DDBJ whole genome shotgun (WGS) entry which is preliminary data.</text>
</comment>
<name>A0A2S5GJT4_9BURK</name>
<reference evidence="2 3" key="1">
    <citation type="submission" date="2018-02" db="EMBL/GenBank/DDBJ databases">
        <title>Draft Genome of Achromobacter spanius stain 6.</title>
        <authorList>
            <person name="Gunasekera T.S."/>
            <person name="Radwan O."/>
            <person name="Ruiz O.N."/>
        </authorList>
    </citation>
    <scope>NUCLEOTIDE SEQUENCE [LARGE SCALE GENOMIC DNA]</scope>
    <source>
        <strain evidence="2 3">6</strain>
    </source>
</reference>
<accession>A0A2S5GJT4</accession>
<evidence type="ECO:0000313" key="2">
    <source>
        <dbReference type="EMBL" id="PPA73155.1"/>
    </source>
</evidence>
<dbReference type="PANTHER" id="PTHR36302">
    <property type="entry name" value="BLR7088 PROTEIN"/>
    <property type="match status" value="1"/>
</dbReference>
<sequence length="187" mass="19639">MKNFSLRTFATALSLSVLAGVAATAHAADASKATGATNATNATSNATNATSNATVKVEDAWVRATVPNQHATGVFMRLTSPEAGRLIAVESDAAKHVEVHEMAMQDDVMKMRQVPAIALPAGQPVDLKPGGYHVMLIDLARQITPGDHIDVTLIVEDAKQQQHRVPVSVEARALNAKAGEAPAKHGH</sequence>
<feature type="chain" id="PRO_5015658027" evidence="1">
    <location>
        <begin position="28"/>
        <end position="187"/>
    </location>
</feature>
<dbReference type="SUPFAM" id="SSF110087">
    <property type="entry name" value="DR1885-like metal-binding protein"/>
    <property type="match status" value="1"/>
</dbReference>
<dbReference type="InterPro" id="IPR007410">
    <property type="entry name" value="LpqE-like"/>
</dbReference>
<dbReference type="RefSeq" id="WP_104145611.1">
    <property type="nucleotide sequence ID" value="NZ_PREU01000017.1"/>
</dbReference>
<feature type="signal peptide" evidence="1">
    <location>
        <begin position="1"/>
        <end position="27"/>
    </location>
</feature>
<dbReference type="EMBL" id="PREU01000017">
    <property type="protein sequence ID" value="PPA73155.1"/>
    <property type="molecule type" value="Genomic_DNA"/>
</dbReference>
<dbReference type="Pfam" id="PF04314">
    <property type="entry name" value="PCuAC"/>
    <property type="match status" value="1"/>
</dbReference>
<organism evidence="2 3">
    <name type="scientific">Achromobacter spanius</name>
    <dbReference type="NCBI Taxonomy" id="217203"/>
    <lineage>
        <taxon>Bacteria</taxon>
        <taxon>Pseudomonadati</taxon>
        <taxon>Pseudomonadota</taxon>
        <taxon>Betaproteobacteria</taxon>
        <taxon>Burkholderiales</taxon>
        <taxon>Alcaligenaceae</taxon>
        <taxon>Achromobacter</taxon>
    </lineage>
</organism>
<evidence type="ECO:0000256" key="1">
    <source>
        <dbReference type="SAM" id="SignalP"/>
    </source>
</evidence>
<gene>
    <name evidence="2" type="ORF">C4E15_27350</name>
</gene>
<dbReference type="InterPro" id="IPR036182">
    <property type="entry name" value="PCuAC_sf"/>
</dbReference>
<proteinExistence type="predicted"/>
<dbReference type="PANTHER" id="PTHR36302:SF1">
    <property type="entry name" value="COPPER CHAPERONE PCU(A)C"/>
    <property type="match status" value="1"/>
</dbReference>
<dbReference type="InterPro" id="IPR058248">
    <property type="entry name" value="Lxx211020-like"/>
</dbReference>
<dbReference type="Gene3D" id="2.60.40.1890">
    <property type="entry name" value="PCu(A)C copper chaperone"/>
    <property type="match status" value="1"/>
</dbReference>